<sequence length="297" mass="33435">MDFESVADELYELDRDEFTTARDRRASEARKAGDKDLAARIKGLRKPTSAAWLVNRLARGRPEDVAELARLGDDLRRAHSELAGEDLRALSRRRHELVQSLTDRAAKLGDGKPGESVVREVYDTLDAALTDPGSARAVTEGRLTSALRPGDAFAGDWMAVGPAPARPVEKPEPKPRPKKPEPRAEPKRPEQAEPKRAEPKRAEPKRAEPRKTPPEPEEPEREEPRRDDEARRLREERHRARDALSKARAARNDAARELRLAEEAEAKARKRTMEARKRFEAADERVDDAEAVLSELL</sequence>
<dbReference type="OrthoDB" id="3541690at2"/>
<accession>A0A318LTH8</accession>
<feature type="compositionally biased region" description="Basic and acidic residues" evidence="1">
    <location>
        <begin position="222"/>
        <end position="255"/>
    </location>
</feature>
<protein>
    <submittedName>
        <fullName evidence="2">Uncharacterized protein</fullName>
    </submittedName>
</protein>
<comment type="caution">
    <text evidence="2">The sequence shown here is derived from an EMBL/GenBank/DDBJ whole genome shotgun (WGS) entry which is preliminary data.</text>
</comment>
<feature type="compositionally biased region" description="Basic and acidic residues" evidence="1">
    <location>
        <begin position="167"/>
        <end position="214"/>
    </location>
</feature>
<dbReference type="EMBL" id="MASU01000011">
    <property type="protein sequence ID" value="PXY26287.1"/>
    <property type="molecule type" value="Genomic_DNA"/>
</dbReference>
<evidence type="ECO:0000313" key="2">
    <source>
        <dbReference type="EMBL" id="PXY26287.1"/>
    </source>
</evidence>
<proteinExistence type="predicted"/>
<name>A0A318LTH8_9PSEU</name>
<dbReference type="AlphaFoldDB" id="A0A318LTH8"/>
<reference evidence="2 3" key="1">
    <citation type="submission" date="2016-07" db="EMBL/GenBank/DDBJ databases">
        <title>Draft genome sequence of Prauserella sp. YIM 121212, isolated from alkaline soil.</title>
        <authorList>
            <person name="Ruckert C."/>
            <person name="Albersmeier A."/>
            <person name="Jiang C.-L."/>
            <person name="Jiang Y."/>
            <person name="Kalinowski J."/>
            <person name="Schneider O."/>
            <person name="Winkler A."/>
            <person name="Zotchev S.B."/>
        </authorList>
    </citation>
    <scope>NUCLEOTIDE SEQUENCE [LARGE SCALE GENOMIC DNA]</scope>
    <source>
        <strain evidence="2 3">YIM 121212</strain>
    </source>
</reference>
<feature type="region of interest" description="Disordered" evidence="1">
    <location>
        <begin position="153"/>
        <end position="255"/>
    </location>
</feature>
<dbReference type="RefSeq" id="WP_110340721.1">
    <property type="nucleotide sequence ID" value="NZ_MASU01000011.1"/>
</dbReference>
<dbReference type="Proteomes" id="UP000247892">
    <property type="component" value="Unassembled WGS sequence"/>
</dbReference>
<evidence type="ECO:0000256" key="1">
    <source>
        <dbReference type="SAM" id="MobiDB-lite"/>
    </source>
</evidence>
<organism evidence="2 3">
    <name type="scientific">Prauserella flavalba</name>
    <dbReference type="NCBI Taxonomy" id="1477506"/>
    <lineage>
        <taxon>Bacteria</taxon>
        <taxon>Bacillati</taxon>
        <taxon>Actinomycetota</taxon>
        <taxon>Actinomycetes</taxon>
        <taxon>Pseudonocardiales</taxon>
        <taxon>Pseudonocardiaceae</taxon>
        <taxon>Prauserella</taxon>
    </lineage>
</organism>
<keyword evidence="3" id="KW-1185">Reference proteome</keyword>
<gene>
    <name evidence="2" type="ORF">BA062_24335</name>
</gene>
<evidence type="ECO:0000313" key="3">
    <source>
        <dbReference type="Proteomes" id="UP000247892"/>
    </source>
</evidence>